<protein>
    <recommendedName>
        <fullName evidence="2">SDA1 middle domain-containing protein</fullName>
    </recommendedName>
</protein>
<sequence>MKTKMVEDEDAKMTDEERKEKKEALVANETKRKETAQKLMTSRILTPVDFAKMNELTLQEKADELTGKKRRGWWRKKGKSLSVPLSSRFRLHVPRANVPRSPNSPQRPGHRRR</sequence>
<proteinExistence type="predicted"/>
<organism evidence="3 4">
    <name type="scientific">Jimgerdemannia flammicorona</name>
    <dbReference type="NCBI Taxonomy" id="994334"/>
    <lineage>
        <taxon>Eukaryota</taxon>
        <taxon>Fungi</taxon>
        <taxon>Fungi incertae sedis</taxon>
        <taxon>Mucoromycota</taxon>
        <taxon>Mucoromycotina</taxon>
        <taxon>Endogonomycetes</taxon>
        <taxon>Endogonales</taxon>
        <taxon>Endogonaceae</taxon>
        <taxon>Jimgerdemannia</taxon>
    </lineage>
</organism>
<gene>
    <name evidence="3" type="ORF">BC936DRAFT_144514</name>
</gene>
<evidence type="ECO:0000313" key="3">
    <source>
        <dbReference type="EMBL" id="RUO95315.1"/>
    </source>
</evidence>
<feature type="region of interest" description="Disordered" evidence="1">
    <location>
        <begin position="85"/>
        <end position="113"/>
    </location>
</feature>
<keyword evidence="4" id="KW-1185">Reference proteome</keyword>
<reference evidence="3 4" key="1">
    <citation type="journal article" date="2018" name="New Phytol.">
        <title>Phylogenomics of Endogonaceae and evolution of mycorrhizas within Mucoromycota.</title>
        <authorList>
            <person name="Chang Y."/>
            <person name="Desiro A."/>
            <person name="Na H."/>
            <person name="Sandor L."/>
            <person name="Lipzen A."/>
            <person name="Clum A."/>
            <person name="Barry K."/>
            <person name="Grigoriev I.V."/>
            <person name="Martin F.M."/>
            <person name="Stajich J.E."/>
            <person name="Smith M.E."/>
            <person name="Bonito G."/>
            <person name="Spatafora J.W."/>
        </authorList>
    </citation>
    <scope>NUCLEOTIDE SEQUENCE [LARGE SCALE GENOMIC DNA]</scope>
    <source>
        <strain evidence="3 4">GMNB39</strain>
    </source>
</reference>
<dbReference type="EMBL" id="RBNI01033129">
    <property type="protein sequence ID" value="RUO95315.1"/>
    <property type="molecule type" value="Genomic_DNA"/>
</dbReference>
<comment type="caution">
    <text evidence="3">The sequence shown here is derived from an EMBL/GenBank/DDBJ whole genome shotgun (WGS) entry which is preliminary data.</text>
</comment>
<dbReference type="OrthoDB" id="2196187at2759"/>
<name>A0A432ZY99_9FUNG</name>
<accession>A0A432ZY99</accession>
<feature type="region of interest" description="Disordered" evidence="1">
    <location>
        <begin position="1"/>
        <end position="36"/>
    </location>
</feature>
<dbReference type="Pfam" id="PF05285">
    <property type="entry name" value="SDA1_dom"/>
    <property type="match status" value="1"/>
</dbReference>
<dbReference type="AlphaFoldDB" id="A0A432ZY99"/>
<feature type="domain" description="SDA1 middle" evidence="2">
    <location>
        <begin position="8"/>
        <end position="72"/>
    </location>
</feature>
<evidence type="ECO:0000256" key="1">
    <source>
        <dbReference type="SAM" id="MobiDB-lite"/>
    </source>
</evidence>
<dbReference type="InterPro" id="IPR007949">
    <property type="entry name" value="SDA1_MD"/>
</dbReference>
<evidence type="ECO:0000259" key="2">
    <source>
        <dbReference type="Pfam" id="PF05285"/>
    </source>
</evidence>
<evidence type="ECO:0000313" key="4">
    <source>
        <dbReference type="Proteomes" id="UP000268093"/>
    </source>
</evidence>
<dbReference type="Proteomes" id="UP000268093">
    <property type="component" value="Unassembled WGS sequence"/>
</dbReference>